<dbReference type="Proteomes" id="UP000198757">
    <property type="component" value="Unassembled WGS sequence"/>
</dbReference>
<name>A0A1G6Z019_NIADE</name>
<keyword evidence="2" id="KW-1185">Reference proteome</keyword>
<accession>A0A1G6Z019</accession>
<evidence type="ECO:0000313" key="2">
    <source>
        <dbReference type="Proteomes" id="UP000198757"/>
    </source>
</evidence>
<reference evidence="2" key="1">
    <citation type="submission" date="2016-10" db="EMBL/GenBank/DDBJ databases">
        <authorList>
            <person name="Varghese N."/>
            <person name="Submissions S."/>
        </authorList>
    </citation>
    <scope>NUCLEOTIDE SEQUENCE [LARGE SCALE GENOMIC DNA]</scope>
    <source>
        <strain evidence="2">DSM 25811 / CCM 8410 / LMG 26954 / E90</strain>
    </source>
</reference>
<proteinExistence type="predicted"/>
<evidence type="ECO:0008006" key="3">
    <source>
        <dbReference type="Google" id="ProtNLM"/>
    </source>
</evidence>
<dbReference type="PROSITE" id="PS51257">
    <property type="entry name" value="PROKAR_LIPOPROTEIN"/>
    <property type="match status" value="1"/>
</dbReference>
<dbReference type="EMBL" id="FMZO01000017">
    <property type="protein sequence ID" value="SDD95989.1"/>
    <property type="molecule type" value="Genomic_DNA"/>
</dbReference>
<dbReference type="RefSeq" id="WP_143019876.1">
    <property type="nucleotide sequence ID" value="NZ_FMZO01000017.1"/>
</dbReference>
<dbReference type="STRING" id="1285928.SAMN04487894_1174"/>
<protein>
    <recommendedName>
        <fullName evidence="3">Lipoprotein</fullName>
    </recommendedName>
</protein>
<sequence length="139" mass="15031">MKYYFWLGMMLFAAGCAKRTAPAIDTNGTTISLALHEKKAYGNLTIAVSQIQESRCPMNARCIRAGEAIADLVISDEKNSATVSLCTGADCSMQKKEATATAVLNTHQYQLSLVNVLPDPTKTLAGGTRKVTFSIRKIQ</sequence>
<dbReference type="AlphaFoldDB" id="A0A1G6Z019"/>
<gene>
    <name evidence="1" type="ORF">SAMN04487894_1174</name>
</gene>
<dbReference type="OrthoDB" id="163809at2"/>
<evidence type="ECO:0000313" key="1">
    <source>
        <dbReference type="EMBL" id="SDD95989.1"/>
    </source>
</evidence>
<organism evidence="1 2">
    <name type="scientific">Niabella drilacis (strain DSM 25811 / CCM 8410 / CCUG 62505 / LMG 26954 / E90)</name>
    <dbReference type="NCBI Taxonomy" id="1285928"/>
    <lineage>
        <taxon>Bacteria</taxon>
        <taxon>Pseudomonadati</taxon>
        <taxon>Bacteroidota</taxon>
        <taxon>Chitinophagia</taxon>
        <taxon>Chitinophagales</taxon>
        <taxon>Chitinophagaceae</taxon>
        <taxon>Niabella</taxon>
    </lineage>
</organism>